<feature type="signal peptide" evidence="2">
    <location>
        <begin position="1"/>
        <end position="20"/>
    </location>
</feature>
<dbReference type="STRING" id="500610.SAMN02799615_03752"/>
<keyword evidence="5" id="KW-1185">Reference proteome</keyword>
<accession>A0A1I2J3L0</accession>
<dbReference type="PANTHER" id="PTHR30203">
    <property type="entry name" value="OUTER MEMBRANE CATION EFFLUX PROTEIN"/>
    <property type="match status" value="1"/>
</dbReference>
<keyword evidence="2" id="KW-1134">Transmembrane beta strand</keyword>
<reference evidence="5" key="1">
    <citation type="submission" date="2016-10" db="EMBL/GenBank/DDBJ databases">
        <authorList>
            <person name="Varghese N."/>
            <person name="Submissions S."/>
        </authorList>
    </citation>
    <scope>NUCLEOTIDE SEQUENCE [LARGE SCALE GENOMIC DNA]</scope>
    <source>
        <strain evidence="5">UNC178MFTsu3.1</strain>
    </source>
</reference>
<dbReference type="InterPro" id="IPR010131">
    <property type="entry name" value="MdtP/NodT-like"/>
</dbReference>
<keyword evidence="2" id="KW-0472">Membrane</keyword>
<dbReference type="AlphaFoldDB" id="A0A1I2J3L0"/>
<dbReference type="InterPro" id="IPR003423">
    <property type="entry name" value="OMP_efflux"/>
</dbReference>
<dbReference type="PANTHER" id="PTHR30203:SF32">
    <property type="entry name" value="CATION EFFLUX SYSTEM PROTEIN CUSC"/>
    <property type="match status" value="1"/>
</dbReference>
<dbReference type="Proteomes" id="UP000199477">
    <property type="component" value="Unassembled WGS sequence"/>
</dbReference>
<comment type="similarity">
    <text evidence="1 2">Belongs to the outer membrane factor (OMF) (TC 1.B.17) family.</text>
</comment>
<comment type="subcellular location">
    <subcellularLocation>
        <location evidence="2">Cell outer membrane</location>
        <topology evidence="2">Lipid-anchor</topology>
    </subcellularLocation>
</comment>
<feature type="region of interest" description="Disordered" evidence="3">
    <location>
        <begin position="104"/>
        <end position="129"/>
    </location>
</feature>
<evidence type="ECO:0000313" key="5">
    <source>
        <dbReference type="Proteomes" id="UP000199477"/>
    </source>
</evidence>
<dbReference type="Gene3D" id="2.20.200.10">
    <property type="entry name" value="Outer membrane efflux proteins (OEP)"/>
    <property type="match status" value="1"/>
</dbReference>
<keyword evidence="2" id="KW-0564">Palmitate</keyword>
<gene>
    <name evidence="4" type="ORF">SAMN02799615_03752</name>
</gene>
<proteinExistence type="inferred from homology"/>
<evidence type="ECO:0000313" key="4">
    <source>
        <dbReference type="EMBL" id="SFF47837.1"/>
    </source>
</evidence>
<name>A0A1I2J3L0_9GAMM</name>
<dbReference type="NCBIfam" id="TIGR01845">
    <property type="entry name" value="outer_NodT"/>
    <property type="match status" value="1"/>
</dbReference>
<keyword evidence="2" id="KW-0732">Signal</keyword>
<sequence length="485" mass="51356">MQKSALIRTPWAAGLGLALAGCAVGPDYREPAPAAPVAWSAPLPHGGAVGSLDAWWAQFDDPLVARLVAMAEADSPSLAKAWANIEKARATLVSARADGLPTLTGGSSITRSKQQILPGSETTSSTRSGELDASWEIDLFGKVRRTTEAARALVGARVSDWHDARVSLAAEVADTYVEYRGCAQLADAYERELQSETQTEQATASLVRAGFKSPSDGALARAGTADTRSTLVSQRGQCELLVKSLVNLTGSDEAQLRALLVMGDGHLPQPAMLAVESVPAQVLRQRPDLASLERQVAAASADIGVAQADLYPSLSLSGSISVSASNSTRPATGWSLGPSLSIPIFNGGSRRAAVKSAYASYAVALADYRQGVRDAVKEVEQALVNLDSTDRRAADAATADDEYRRYFLATEKSWRAGRETLLTLEEARRSALSAEVQRITLQRDRVAYWIALYKALGGGWAPDRPAQPPTAALPASPINHPRSAS</sequence>
<evidence type="ECO:0000256" key="1">
    <source>
        <dbReference type="ARBA" id="ARBA00007613"/>
    </source>
</evidence>
<protein>
    <submittedName>
        <fullName evidence="4">Efflux transporter, outer membrane factor (OMF) lipoprotein, NodT family</fullName>
    </submittedName>
</protein>
<keyword evidence="2" id="KW-0812">Transmembrane</keyword>
<dbReference type="PROSITE" id="PS51257">
    <property type="entry name" value="PROKAR_LIPOPROTEIN"/>
    <property type="match status" value="1"/>
</dbReference>
<dbReference type="EMBL" id="FONH01000020">
    <property type="protein sequence ID" value="SFF47837.1"/>
    <property type="molecule type" value="Genomic_DNA"/>
</dbReference>
<dbReference type="GO" id="GO:0015562">
    <property type="term" value="F:efflux transmembrane transporter activity"/>
    <property type="evidence" value="ECO:0007669"/>
    <property type="project" value="InterPro"/>
</dbReference>
<dbReference type="RefSeq" id="WP_035323560.1">
    <property type="nucleotide sequence ID" value="NZ_FONH01000020.1"/>
</dbReference>
<organism evidence="4 5">
    <name type="scientific">Dyella marensis</name>
    <dbReference type="NCBI Taxonomy" id="500610"/>
    <lineage>
        <taxon>Bacteria</taxon>
        <taxon>Pseudomonadati</taxon>
        <taxon>Pseudomonadota</taxon>
        <taxon>Gammaproteobacteria</taxon>
        <taxon>Lysobacterales</taxon>
        <taxon>Rhodanobacteraceae</taxon>
        <taxon>Dyella</taxon>
    </lineage>
</organism>
<feature type="compositionally biased region" description="Polar residues" evidence="3">
    <location>
        <begin position="104"/>
        <end position="117"/>
    </location>
</feature>
<dbReference type="Pfam" id="PF02321">
    <property type="entry name" value="OEP"/>
    <property type="match status" value="2"/>
</dbReference>
<feature type="chain" id="PRO_5011330641" evidence="2">
    <location>
        <begin position="21"/>
        <end position="485"/>
    </location>
</feature>
<dbReference type="GO" id="GO:0009279">
    <property type="term" value="C:cell outer membrane"/>
    <property type="evidence" value="ECO:0007669"/>
    <property type="project" value="UniProtKB-SubCell"/>
</dbReference>
<evidence type="ECO:0000256" key="2">
    <source>
        <dbReference type="RuleBase" id="RU362097"/>
    </source>
</evidence>
<dbReference type="SUPFAM" id="SSF56954">
    <property type="entry name" value="Outer membrane efflux proteins (OEP)"/>
    <property type="match status" value="1"/>
</dbReference>
<dbReference type="Gene3D" id="1.20.1600.10">
    <property type="entry name" value="Outer membrane efflux proteins (OEP)"/>
    <property type="match status" value="1"/>
</dbReference>
<feature type="region of interest" description="Disordered" evidence="3">
    <location>
        <begin position="463"/>
        <end position="485"/>
    </location>
</feature>
<feature type="compositionally biased region" description="Low complexity" evidence="3">
    <location>
        <begin position="119"/>
        <end position="128"/>
    </location>
</feature>
<keyword evidence="2 4" id="KW-0449">Lipoprotein</keyword>
<evidence type="ECO:0000256" key="3">
    <source>
        <dbReference type="SAM" id="MobiDB-lite"/>
    </source>
</evidence>